<reference evidence="2" key="2">
    <citation type="journal article" date="2010" name="Genome Res.">
        <title>Population genomic sequencing of Coccidioides fungi reveals recent hybridization and transposon control.</title>
        <authorList>
            <person name="Neafsey D.E."/>
            <person name="Barker B.M."/>
            <person name="Sharpton T.J."/>
            <person name="Stajich J.E."/>
            <person name="Park D.J."/>
            <person name="Whiston E."/>
            <person name="Hung C.-Y."/>
            <person name="McMahan C."/>
            <person name="White J."/>
            <person name="Sykes S."/>
            <person name="Heiman D."/>
            <person name="Young S."/>
            <person name="Zeng Q."/>
            <person name="Abouelleil A."/>
            <person name="Aftuck L."/>
            <person name="Bessette D."/>
            <person name="Brown A."/>
            <person name="FitzGerald M."/>
            <person name="Lui A."/>
            <person name="Macdonald J.P."/>
            <person name="Priest M."/>
            <person name="Orbach M.J."/>
            <person name="Galgiani J.N."/>
            <person name="Kirkland T.N."/>
            <person name="Cole G.T."/>
            <person name="Birren B.W."/>
            <person name="Henn M.R."/>
            <person name="Taylor J.W."/>
            <person name="Rounsley S.D."/>
        </authorList>
    </citation>
    <scope>GENOME REANNOTATION</scope>
    <source>
        <strain evidence="2">RS</strain>
    </source>
</reference>
<dbReference type="OMA" id="YNEISSH"/>
<dbReference type="GeneID" id="4562387"/>
<proteinExistence type="predicted"/>
<dbReference type="RefSeq" id="XP_012214240.1">
    <property type="nucleotide sequence ID" value="XM_012358817.1"/>
</dbReference>
<dbReference type="InParanoid" id="A0A0D8JVJ8"/>
<name>A0A0D8JVJ8_COCIM</name>
<dbReference type="KEGG" id="cim:CIMG_10564"/>
<evidence type="ECO:0000313" key="2">
    <source>
        <dbReference type="Proteomes" id="UP000001261"/>
    </source>
</evidence>
<evidence type="ECO:0008006" key="3">
    <source>
        <dbReference type="Google" id="ProtNLM"/>
    </source>
</evidence>
<protein>
    <recommendedName>
        <fullName evidence="3">F-box domain-containing protein</fullName>
    </recommendedName>
</protein>
<gene>
    <name evidence="1" type="ORF">CIMG_10564</name>
</gene>
<organism evidence="1 2">
    <name type="scientific">Coccidioides immitis (strain RS)</name>
    <name type="common">Valley fever fungus</name>
    <dbReference type="NCBI Taxonomy" id="246410"/>
    <lineage>
        <taxon>Eukaryota</taxon>
        <taxon>Fungi</taxon>
        <taxon>Dikarya</taxon>
        <taxon>Ascomycota</taxon>
        <taxon>Pezizomycotina</taxon>
        <taxon>Eurotiomycetes</taxon>
        <taxon>Eurotiomycetidae</taxon>
        <taxon>Onygenales</taxon>
        <taxon>Onygenaceae</taxon>
        <taxon>Coccidioides</taxon>
    </lineage>
</organism>
<reference evidence="2" key="1">
    <citation type="journal article" date="2009" name="Genome Res.">
        <title>Comparative genomic analyses of the human fungal pathogens Coccidioides and their relatives.</title>
        <authorList>
            <person name="Sharpton T.J."/>
            <person name="Stajich J.E."/>
            <person name="Rounsley S.D."/>
            <person name="Gardner M.J."/>
            <person name="Wortman J.R."/>
            <person name="Jordar V.S."/>
            <person name="Maiti R."/>
            <person name="Kodira C.D."/>
            <person name="Neafsey D.E."/>
            <person name="Zeng Q."/>
            <person name="Hung C.-Y."/>
            <person name="McMahan C."/>
            <person name="Muszewska A."/>
            <person name="Grynberg M."/>
            <person name="Mandel M.A."/>
            <person name="Kellner E.M."/>
            <person name="Barker B.M."/>
            <person name="Galgiani J.N."/>
            <person name="Orbach M.J."/>
            <person name="Kirkland T.N."/>
            <person name="Cole G.T."/>
            <person name="Henn M.R."/>
            <person name="Birren B.W."/>
            <person name="Taylor J.W."/>
        </authorList>
    </citation>
    <scope>NUCLEOTIDE SEQUENCE [LARGE SCALE GENOMIC DNA]</scope>
    <source>
        <strain evidence="2">RS</strain>
    </source>
</reference>
<evidence type="ECO:0000313" key="1">
    <source>
        <dbReference type="EMBL" id="KJF60303.1"/>
    </source>
</evidence>
<accession>A0A0D8JVJ8</accession>
<dbReference type="AlphaFoldDB" id="A0A0D8JVJ8"/>
<dbReference type="STRING" id="246410.A0A0D8JVJ8"/>
<dbReference type="VEuPathDB" id="FungiDB:CIMG_10564"/>
<sequence length="421" mass="49529">MIPPAEALGLLSWLPYEIREQIWLEFLPAGADPEKTDLRILRTTRYLYNEISEIFFLHSRLEFILSPRQTLRDSGLTVLFYRQKSFRNTRPVWEPARWDLETMADIRDRGFYNVPFHKIPKVVVSIAAPNYHEGCQLYSLWQKARILADLLRMGSIIEKLEIRLQPRGLFDWGMWCWASSTGRYDHDVVVMPFCALPNLLSLEIKHDPLTDNRALDWETMNWAMGRPLPDIDGRMAEDYFWMHCELLKWIHGPVADVQRRDFFAHWFLPGRSGYSPFESEVARIVSAYPEIIRLHNFDMDIIHEAHQTMVCLYYHCRKRAQARLGGDSTWIFPEPDMTTWDPQLWYLCFPRGIPRSTSRRYRDDIKPLVGCYLPNAYKRIVRAGGLFSTMPFLIERWFLLECSTSPTMRALAAQVEAMRLG</sequence>
<dbReference type="EMBL" id="GG704911">
    <property type="protein sequence ID" value="KJF60303.1"/>
    <property type="molecule type" value="Genomic_DNA"/>
</dbReference>
<dbReference type="Proteomes" id="UP000001261">
    <property type="component" value="Unassembled WGS sequence"/>
</dbReference>
<dbReference type="OrthoDB" id="3940621at2759"/>
<keyword evidence="2" id="KW-1185">Reference proteome</keyword>